<evidence type="ECO:0000313" key="5">
    <source>
        <dbReference type="Proteomes" id="UP000807342"/>
    </source>
</evidence>
<evidence type="ECO:0000259" key="3">
    <source>
        <dbReference type="Pfam" id="PF24883"/>
    </source>
</evidence>
<keyword evidence="1" id="KW-0677">Repeat</keyword>
<accession>A0A9P5WZU0</accession>
<reference evidence="4" key="1">
    <citation type="submission" date="2020-11" db="EMBL/GenBank/DDBJ databases">
        <authorList>
            <consortium name="DOE Joint Genome Institute"/>
            <person name="Ahrendt S."/>
            <person name="Riley R."/>
            <person name="Andreopoulos W."/>
            <person name="Labutti K."/>
            <person name="Pangilinan J."/>
            <person name="Ruiz-Duenas F.J."/>
            <person name="Barrasa J.M."/>
            <person name="Sanchez-Garcia M."/>
            <person name="Camarero S."/>
            <person name="Miyauchi S."/>
            <person name="Serrano A."/>
            <person name="Linde D."/>
            <person name="Babiker R."/>
            <person name="Drula E."/>
            <person name="Ayuso-Fernandez I."/>
            <person name="Pacheco R."/>
            <person name="Padilla G."/>
            <person name="Ferreira P."/>
            <person name="Barriuso J."/>
            <person name="Kellner H."/>
            <person name="Castanera R."/>
            <person name="Alfaro M."/>
            <person name="Ramirez L."/>
            <person name="Pisabarro A.G."/>
            <person name="Kuo A."/>
            <person name="Tritt A."/>
            <person name="Lipzen A."/>
            <person name="He G."/>
            <person name="Yan M."/>
            <person name="Ng V."/>
            <person name="Cullen D."/>
            <person name="Martin F."/>
            <person name="Rosso M.-N."/>
            <person name="Henrissat B."/>
            <person name="Hibbett D."/>
            <person name="Martinez A.T."/>
            <person name="Grigoriev I.V."/>
        </authorList>
    </citation>
    <scope>NUCLEOTIDE SEQUENCE</scope>
    <source>
        <strain evidence="4">MF-IS2</strain>
    </source>
</reference>
<name>A0A9P5WZU0_9AGAR</name>
<evidence type="ECO:0000256" key="1">
    <source>
        <dbReference type="ARBA" id="ARBA00022737"/>
    </source>
</evidence>
<comment type="caution">
    <text evidence="4">The sequence shown here is derived from an EMBL/GenBank/DDBJ whole genome shotgun (WGS) entry which is preliminary data.</text>
</comment>
<keyword evidence="5" id="KW-1185">Reference proteome</keyword>
<dbReference type="EMBL" id="MU151843">
    <property type="protein sequence ID" value="KAF9441602.1"/>
    <property type="molecule type" value="Genomic_DNA"/>
</dbReference>
<feature type="region of interest" description="Disordered" evidence="2">
    <location>
        <begin position="25"/>
        <end position="134"/>
    </location>
</feature>
<proteinExistence type="predicted"/>
<organism evidence="4 5">
    <name type="scientific">Macrolepiota fuliginosa MF-IS2</name>
    <dbReference type="NCBI Taxonomy" id="1400762"/>
    <lineage>
        <taxon>Eukaryota</taxon>
        <taxon>Fungi</taxon>
        <taxon>Dikarya</taxon>
        <taxon>Basidiomycota</taxon>
        <taxon>Agaricomycotina</taxon>
        <taxon>Agaricomycetes</taxon>
        <taxon>Agaricomycetidae</taxon>
        <taxon>Agaricales</taxon>
        <taxon>Agaricineae</taxon>
        <taxon>Agaricaceae</taxon>
        <taxon>Macrolepiota</taxon>
    </lineage>
</organism>
<dbReference type="SUPFAM" id="SSF52540">
    <property type="entry name" value="P-loop containing nucleoside triphosphate hydrolases"/>
    <property type="match status" value="1"/>
</dbReference>
<dbReference type="Gene3D" id="3.40.50.300">
    <property type="entry name" value="P-loop containing nucleotide triphosphate hydrolases"/>
    <property type="match status" value="1"/>
</dbReference>
<evidence type="ECO:0000256" key="2">
    <source>
        <dbReference type="SAM" id="MobiDB-lite"/>
    </source>
</evidence>
<feature type="compositionally biased region" description="Polar residues" evidence="2">
    <location>
        <begin position="25"/>
        <end position="47"/>
    </location>
</feature>
<dbReference type="InterPro" id="IPR027417">
    <property type="entry name" value="P-loop_NTPase"/>
</dbReference>
<feature type="domain" description="Nephrocystin 3-like N-terminal" evidence="3">
    <location>
        <begin position="235"/>
        <end position="392"/>
    </location>
</feature>
<feature type="compositionally biased region" description="Polar residues" evidence="2">
    <location>
        <begin position="117"/>
        <end position="128"/>
    </location>
</feature>
<dbReference type="OrthoDB" id="194358at2759"/>
<dbReference type="AlphaFoldDB" id="A0A9P5WZU0"/>
<dbReference type="InterPro" id="IPR056884">
    <property type="entry name" value="NPHP3-like_N"/>
</dbReference>
<evidence type="ECO:0000313" key="4">
    <source>
        <dbReference type="EMBL" id="KAF9441602.1"/>
    </source>
</evidence>
<dbReference type="Proteomes" id="UP000807342">
    <property type="component" value="Unassembled WGS sequence"/>
</dbReference>
<gene>
    <name evidence="4" type="ORF">P691DRAFT_553218</name>
</gene>
<protein>
    <recommendedName>
        <fullName evidence="3">Nephrocystin 3-like N-terminal domain-containing protein</fullName>
    </recommendedName>
</protein>
<dbReference type="PANTHER" id="PTHR10039">
    <property type="entry name" value="AMELOGENIN"/>
    <property type="match status" value="1"/>
</dbReference>
<dbReference type="Pfam" id="PF24883">
    <property type="entry name" value="NPHP3_N"/>
    <property type="match status" value="1"/>
</dbReference>
<sequence length="790" mass="88657">MSPSSLVDEWRGEDAHRRLEVHTLVASQEVSQNSENRGSAKTMTGYSSVKGGRPQNVNQPSRPYPIALHSNSGAEFPNTRNTRHSEAMGPDSTTNRLPAAGKLAPSDQPRTAGGTRLASSGLVSNSQEGAGLVDRCDDVTPHVDRRLADMNQVSGPSQPVVGSSTGASFFSGAENVVINQPTMIDQSRTTHIVHTLRKTVLDILYQEMTKGADVDSSVRWPQPKCYPGTRVRLTTEIQDWFLHNNRNCNFIWLSGPAGVGKSAVAQSVAEFALEEGILGAAYFFSRPNGRDKYMEVFITLAYQLAVRFPGYKSLITAKLVDEPDLLEKTPCVQFRKLIVEPLLLLSHERKRVIILDGLDECGGEGNQLEIIELINSLHSNTSLPIIWMICSRPEPHLKRIFARSDYAIQCWREFLPIDSEESRVDTDTFIRGRFEEIHKTYGEHVEEDANGCWPRETAVKQIVDKTSGLFILADTLLRHIEDSEVGDPDERLREVLAFIRHSHLIGPQNPMHDLDLFYIRILSVIPDDHWSSIRQILVAASFSGHYNEQLSPWHICNLLGITRTKFYAVMRRLHSVIDIPEPYDAYNKPLYFFHATFLDCLTDPNRAGRFFIGKLVTDNRITIAAGLRDFYISGLRSLGSTMGISLAGKCPGEVWHNQEVTRSLREALSWSIGVANSYWICAEDTLWVFRGYFFDITRMLLQHSNLDDHLLGALCSFDFNALALTSSRMPTLPPLQLLSKLQTYSLVRVQSISEWDRALLSKVAAKYPHMAPCDFGDPGEDGFFLGPYFQ</sequence>